<evidence type="ECO:0000313" key="10">
    <source>
        <dbReference type="Proteomes" id="UP000054383"/>
    </source>
</evidence>
<keyword evidence="5" id="KW-0624">Polysaccharide degradation</keyword>
<dbReference type="AlphaFoldDB" id="A0A0U1LKJ8"/>
<dbReference type="Pfam" id="PF01055">
    <property type="entry name" value="Glyco_hydro_31_2nd"/>
    <property type="match status" value="1"/>
</dbReference>
<evidence type="ECO:0000259" key="8">
    <source>
        <dbReference type="PROSITE" id="PS51166"/>
    </source>
</evidence>
<dbReference type="InterPro" id="IPR013784">
    <property type="entry name" value="Carb-bd-like_fold"/>
</dbReference>
<comment type="similarity">
    <text evidence="2 6">Belongs to the glycosyl hydrolase 31 family.</text>
</comment>
<dbReference type="InterPro" id="IPR000322">
    <property type="entry name" value="Glyco_hydro_31_TIM"/>
</dbReference>
<dbReference type="InterPro" id="IPR011013">
    <property type="entry name" value="Gal_mutarotase_sf_dom"/>
</dbReference>
<dbReference type="Gene3D" id="2.60.40.10">
    <property type="entry name" value="Immunoglobulins"/>
    <property type="match status" value="1"/>
</dbReference>
<feature type="region of interest" description="Disordered" evidence="7">
    <location>
        <begin position="596"/>
        <end position="638"/>
    </location>
</feature>
<evidence type="ECO:0000256" key="6">
    <source>
        <dbReference type="RuleBase" id="RU361185"/>
    </source>
</evidence>
<keyword evidence="6" id="KW-0378">Hydrolase</keyword>
<accession>A0A0U1LKJ8</accession>
<dbReference type="EC" id="3.2.1.20" evidence="3"/>
<dbReference type="InterPro" id="IPR013780">
    <property type="entry name" value="Glyco_hydro_b"/>
</dbReference>
<keyword evidence="4" id="KW-0119">Carbohydrate metabolism</keyword>
<gene>
    <name evidence="9" type="ORF">PISL3812_00880</name>
</gene>
<dbReference type="InterPro" id="IPR025887">
    <property type="entry name" value="Glyco_hydro_31_N_dom"/>
</dbReference>
<dbReference type="PANTHER" id="PTHR22762">
    <property type="entry name" value="ALPHA-GLUCOSIDASE"/>
    <property type="match status" value="1"/>
</dbReference>
<dbReference type="InterPro" id="IPR013783">
    <property type="entry name" value="Ig-like_fold"/>
</dbReference>
<dbReference type="InterPro" id="IPR017853">
    <property type="entry name" value="GH"/>
</dbReference>
<dbReference type="Pfam" id="PF13802">
    <property type="entry name" value="Gal_mutarotas_2"/>
    <property type="match status" value="1"/>
</dbReference>
<dbReference type="Pfam" id="PF21365">
    <property type="entry name" value="Glyco_hydro_31_3rd"/>
    <property type="match status" value="1"/>
</dbReference>
<dbReference type="SMART" id="SM01065">
    <property type="entry name" value="CBM_2"/>
    <property type="match status" value="1"/>
</dbReference>
<keyword evidence="10" id="KW-1185">Reference proteome</keyword>
<dbReference type="SUPFAM" id="SSF51445">
    <property type="entry name" value="(Trans)glycosidases"/>
    <property type="match status" value="1"/>
</dbReference>
<feature type="domain" description="CBM20" evidence="8">
    <location>
        <begin position="497"/>
        <end position="601"/>
    </location>
</feature>
<dbReference type="GO" id="GO:2001070">
    <property type="term" value="F:starch binding"/>
    <property type="evidence" value="ECO:0007669"/>
    <property type="project" value="InterPro"/>
</dbReference>
<protein>
    <recommendedName>
        <fullName evidence="3">alpha-glucosidase</fullName>
        <ecNumber evidence="3">3.2.1.20</ecNumber>
    </recommendedName>
</protein>
<keyword evidence="6" id="KW-0326">Glycosidase</keyword>
<dbReference type="Gene3D" id="2.60.40.1760">
    <property type="entry name" value="glycosyl hydrolase (family 31)"/>
    <property type="match status" value="1"/>
</dbReference>
<evidence type="ECO:0000256" key="1">
    <source>
        <dbReference type="ARBA" id="ARBA00001657"/>
    </source>
</evidence>
<dbReference type="CDD" id="cd06602">
    <property type="entry name" value="GH31_MGAM_SI_GAA"/>
    <property type="match status" value="1"/>
</dbReference>
<dbReference type="GO" id="GO:0004558">
    <property type="term" value="F:alpha-1,4-glucosidase activity"/>
    <property type="evidence" value="ECO:0007669"/>
    <property type="project" value="UniProtKB-EC"/>
</dbReference>
<comment type="catalytic activity">
    <reaction evidence="1">
        <text>Hydrolysis of terminal, non-reducing (1-&gt;4)-linked alpha-D-glucose residues with release of alpha-D-glucose.</text>
        <dbReference type="EC" id="3.2.1.20"/>
    </reaction>
</comment>
<dbReference type="Proteomes" id="UP000054383">
    <property type="component" value="Unassembled WGS sequence"/>
</dbReference>
<dbReference type="Gene3D" id="2.60.40.1180">
    <property type="entry name" value="Golgi alpha-mannosidase II"/>
    <property type="match status" value="2"/>
</dbReference>
<dbReference type="Gene3D" id="3.20.20.80">
    <property type="entry name" value="Glycosidases"/>
    <property type="match status" value="1"/>
</dbReference>
<evidence type="ECO:0000256" key="2">
    <source>
        <dbReference type="ARBA" id="ARBA00007806"/>
    </source>
</evidence>
<proteinExistence type="inferred from homology"/>
<reference evidence="9 10" key="1">
    <citation type="submission" date="2015-04" db="EMBL/GenBank/DDBJ databases">
        <authorList>
            <person name="Syromyatnikov M.Y."/>
            <person name="Popov V.N."/>
        </authorList>
    </citation>
    <scope>NUCLEOTIDE SEQUENCE [LARGE SCALE GENOMIC DNA]</scope>
    <source>
        <strain evidence="9">WF-38-12</strain>
    </source>
</reference>
<name>A0A0U1LKJ8_TALIS</name>
<evidence type="ECO:0000256" key="4">
    <source>
        <dbReference type="ARBA" id="ARBA00023277"/>
    </source>
</evidence>
<dbReference type="SUPFAM" id="SSF51011">
    <property type="entry name" value="Glycosyl hydrolase domain"/>
    <property type="match status" value="1"/>
</dbReference>
<dbReference type="PROSITE" id="PS51166">
    <property type="entry name" value="CBM20"/>
    <property type="match status" value="1"/>
</dbReference>
<dbReference type="InterPro" id="IPR048395">
    <property type="entry name" value="Glyco_hydro_31_C"/>
</dbReference>
<evidence type="ECO:0000313" key="9">
    <source>
        <dbReference type="EMBL" id="CRG83528.1"/>
    </source>
</evidence>
<evidence type="ECO:0000256" key="5">
    <source>
        <dbReference type="ARBA" id="ARBA00023326"/>
    </source>
</evidence>
<evidence type="ECO:0000256" key="7">
    <source>
        <dbReference type="SAM" id="MobiDB-lite"/>
    </source>
</evidence>
<organism evidence="9 10">
    <name type="scientific">Talaromyces islandicus</name>
    <name type="common">Penicillium islandicum</name>
    <dbReference type="NCBI Taxonomy" id="28573"/>
    <lineage>
        <taxon>Eukaryota</taxon>
        <taxon>Fungi</taxon>
        <taxon>Dikarya</taxon>
        <taxon>Ascomycota</taxon>
        <taxon>Pezizomycotina</taxon>
        <taxon>Eurotiomycetes</taxon>
        <taxon>Eurotiomycetidae</taxon>
        <taxon>Eurotiales</taxon>
        <taxon>Trichocomaceae</taxon>
        <taxon>Talaromyces</taxon>
        <taxon>Talaromyces sect. Islandici</taxon>
    </lineage>
</organism>
<dbReference type="GO" id="GO:0000272">
    <property type="term" value="P:polysaccharide catabolic process"/>
    <property type="evidence" value="ECO:0007669"/>
    <property type="project" value="UniProtKB-KW"/>
</dbReference>
<dbReference type="CDD" id="cd14752">
    <property type="entry name" value="GH31_N"/>
    <property type="match status" value="1"/>
</dbReference>
<dbReference type="EMBL" id="CVMT01000001">
    <property type="protein sequence ID" value="CRG83528.1"/>
    <property type="molecule type" value="Genomic_DNA"/>
</dbReference>
<sequence>MQWEATPFVAYARVEAAYPRLLATMRNYLAAAACLILGADAAVLATRDGTASCPGYKASNVKKHHGAVVSADLSLAGEACNVYGTDLDHLKLEIEYQTDSRVHVKISDAAEQVYQVPTSVLPRPNNTNADPARSHLEVSIKENPFSFKVTRRSNGEVLFDTSGHPLIFESQYLGLRTSLPDSPNLYGLGESTDSFRLQTDGYIRTLWSRDAYLTPEGTNLYSNHPIYFDHRGDKGTHGVFLLNSNGMDIKINKDANGQYLEYDTLGGVFDFYFLAGSTPKEVSVQYAETVGKAVMMPYWGFGFHTCRYGYRDIFEVAEVIANYSAADIPLETQWTDIDYMDLRKVFSLDPLRYPLHLVREVVSYLHSHDQHYIVMVDPAVAYSNYTAFNDGVQDGVFLTNSNGSVYQGVVWPGVAAFPDWFAPKTQDYWNEQFATFFDAEKGIDIDALWIDMNEASNFCTWPCSDPAAFARANGDPPNPPAVRLSAPRPIAGFGPAFQPNCVASVTFTVNASTYNSENIYVLGSSITLGEGDPQNAVLMSADNYPEWQITVQMPANATFSYEYLRKESDGSWISEKKNRTITTGDCNAGVQQVSDTITTASGPHKRSKSTQSLPMARSPVSRDNLQKRDSPMSGLPGRDLINPPYHINNTAGSLSNLTIRTDLTHSNGLKLYDTHNFYGSMMSAASRDAMLTRRPSERPLIITRSTYAGAGRQVGHWLGDNNADWDHYRWTIAELQEFAALYQIPMVGSDVCGFGGTTTDALCSRWIFVGAFSPFFRNHQNIDTLPHEFYRTPTIAAAARAAIDIRYRLLDYAYTALWKQTETGEPMITPMFFEYPLDSNTADLPYQFFWGPGLMAAPVTDENSTSVSVYLPKDTFYDFYSGSTVHGTGENVNLTNIGYDIMPLYYKGGSIIPQRISSANTTAQLRKQDFEIVIAPNANGKASGTLYLDDGESLEQPHTSEILFDYHNENFYMTGKFGYDAGEVAISQIRVLGDKGKNHTVDVKLTGDYHIHLG</sequence>
<dbReference type="SUPFAM" id="SSF74650">
    <property type="entry name" value="Galactose mutarotase-like"/>
    <property type="match status" value="1"/>
</dbReference>
<dbReference type="Pfam" id="PF00686">
    <property type="entry name" value="CBM_20"/>
    <property type="match status" value="1"/>
</dbReference>
<evidence type="ECO:0000256" key="3">
    <source>
        <dbReference type="ARBA" id="ARBA00012741"/>
    </source>
</evidence>
<dbReference type="InterPro" id="IPR002044">
    <property type="entry name" value="CBM20"/>
</dbReference>
<dbReference type="PANTHER" id="PTHR22762:SF95">
    <property type="entry name" value="ALPHA_BETA-GLUCOSIDASE AGDC-RELATED"/>
    <property type="match status" value="1"/>
</dbReference>
<dbReference type="STRING" id="28573.A0A0U1LKJ8"/>
<dbReference type="OMA" id="YKGAVWP"/>
<dbReference type="SUPFAM" id="SSF49452">
    <property type="entry name" value="Starch-binding domain-like"/>
    <property type="match status" value="1"/>
</dbReference>
<dbReference type="OrthoDB" id="5839090at2759"/>